<comment type="caution">
    <text evidence="1">The sequence shown here is derived from an EMBL/GenBank/DDBJ whole genome shotgun (WGS) entry which is preliminary data.</text>
</comment>
<organism evidence="1 2">
    <name type="scientific">Snodgrassella alvi SCGC AB-598-J21</name>
    <dbReference type="NCBI Taxonomy" id="1385367"/>
    <lineage>
        <taxon>Bacteria</taxon>
        <taxon>Pseudomonadati</taxon>
        <taxon>Pseudomonadota</taxon>
        <taxon>Betaproteobacteria</taxon>
        <taxon>Neisseriales</taxon>
        <taxon>Neisseriaceae</taxon>
        <taxon>Snodgrassella</taxon>
    </lineage>
</organism>
<gene>
    <name evidence="1" type="ORF">SASC598J21_004290</name>
</gene>
<accession>A0A074V8P8</accession>
<evidence type="ECO:0000313" key="1">
    <source>
        <dbReference type="EMBL" id="KEQ01793.1"/>
    </source>
</evidence>
<dbReference type="AlphaFoldDB" id="A0A074V8P8"/>
<evidence type="ECO:0000313" key="2">
    <source>
        <dbReference type="Proteomes" id="UP000027644"/>
    </source>
</evidence>
<sequence>MTEYLSHHCFLILVAIYHLQTALEFMQTVAKDHKQILTQARIDSVRRDMALGYLAMLQKKLNDGQGGEDITYQEMFIFHEEVLKKNNLDLSYWTLYTPMLIIQNNASVSNNNGYTIDGKQIVENMWQDIRATKGEFLKGPVVSLQLYGIMKDAQKGYIYINKSTGEAVPTDYIIKTIAATYSIKLDLIGMTGIFDPAVDKLANLLGYQKVGISISDQQLAQQWCKDTDIVSTIKEVMAESANHNLYNLSKHSPYKNYVTSEEKITGNFFSNHNTPQSTRQQLTNNWQLVGGVNMTKWIIAAVLNENISDTLNTTISSINEKNFLDKGIEFVFDSQTGHRKPVMGLSDIYEFKYQLEYIDGSPDRI</sequence>
<protein>
    <submittedName>
        <fullName evidence="1">Uncharacterized protein</fullName>
    </submittedName>
</protein>
<feature type="non-terminal residue" evidence="1">
    <location>
        <position position="365"/>
    </location>
</feature>
<name>A0A074V8P8_9NEIS</name>
<dbReference type="Proteomes" id="UP000027644">
    <property type="component" value="Unassembled WGS sequence"/>
</dbReference>
<reference evidence="1 2" key="1">
    <citation type="journal article" date="2014" name="PLoS Genet.">
        <title>Hidden diversity in honey bee gut symbionts detected by single-cell genomics.</title>
        <authorList>
            <person name="Engel P."/>
            <person name="Stepanauskas R."/>
            <person name="Moran N."/>
        </authorList>
    </citation>
    <scope>NUCLEOTIDE SEQUENCE [LARGE SCALE GENOMIC DNA]</scope>
    <source>
        <strain evidence="1 2">SCGC AB-598-J21</strain>
    </source>
</reference>
<dbReference type="EMBL" id="AVQL01000311">
    <property type="protein sequence ID" value="KEQ01793.1"/>
    <property type="molecule type" value="Genomic_DNA"/>
</dbReference>
<proteinExistence type="predicted"/>